<dbReference type="SUPFAM" id="SSF46565">
    <property type="entry name" value="Chaperone J-domain"/>
    <property type="match status" value="1"/>
</dbReference>
<dbReference type="SMART" id="SM00271">
    <property type="entry name" value="DnaJ"/>
    <property type="match status" value="1"/>
</dbReference>
<dbReference type="PROSITE" id="PS50076">
    <property type="entry name" value="DNAJ_2"/>
    <property type="match status" value="1"/>
</dbReference>
<dbReference type="InterPro" id="IPR001623">
    <property type="entry name" value="DnaJ_domain"/>
</dbReference>
<organism evidence="4">
    <name type="scientific">Trypanosoma congolense (strain IL3000)</name>
    <dbReference type="NCBI Taxonomy" id="1068625"/>
    <lineage>
        <taxon>Eukaryota</taxon>
        <taxon>Discoba</taxon>
        <taxon>Euglenozoa</taxon>
        <taxon>Kinetoplastea</taxon>
        <taxon>Metakinetoplastina</taxon>
        <taxon>Trypanosomatida</taxon>
        <taxon>Trypanosomatidae</taxon>
        <taxon>Trypanosoma</taxon>
        <taxon>Nannomonas</taxon>
    </lineage>
</organism>
<dbReference type="VEuPathDB" id="TriTrypDB:TcIL3000_4_1990"/>
<dbReference type="Gene3D" id="1.10.287.110">
    <property type="entry name" value="DnaJ domain"/>
    <property type="match status" value="1"/>
</dbReference>
<dbReference type="InterPro" id="IPR052758">
    <property type="entry name" value="SRC_co-chaperone"/>
</dbReference>
<accession>G0UL56</accession>
<feature type="compositionally biased region" description="Basic and acidic residues" evidence="2">
    <location>
        <begin position="1"/>
        <end position="10"/>
    </location>
</feature>
<dbReference type="Pfam" id="PF00515">
    <property type="entry name" value="TPR_1"/>
    <property type="match status" value="1"/>
</dbReference>
<protein>
    <submittedName>
        <fullName evidence="4">Uncharacterized protein TCIL3000_4_1990</fullName>
    </submittedName>
</protein>
<feature type="domain" description="J" evidence="3">
    <location>
        <begin position="596"/>
        <end position="666"/>
    </location>
</feature>
<dbReference type="PROSITE" id="PS50005">
    <property type="entry name" value="TPR"/>
    <property type="match status" value="3"/>
</dbReference>
<dbReference type="AlphaFoldDB" id="G0UL56"/>
<dbReference type="SMART" id="SM00028">
    <property type="entry name" value="TPR"/>
    <property type="match status" value="5"/>
</dbReference>
<name>G0UL56_TRYCI</name>
<sequence>METVFKEDVPPVRLPSTSSTPKSFRNSPKKTPLLGEANGDIVTPRQLFSAASEVRQPSSKWCRKFLSTYFLCELCQNVVTDPVQILPNILLVCRRCALSRRVPTTDLLELPLSLTKAYEDLYEGQREVQLPMATRRGETGRMSLTSDDAISKRRMVRVKRPEVSADNDAQKQQLPSASLNSPMSARAGGSSQLQQALRELEHTEYYMRVAIDAEEATNALDMKKSCAAGLRRIQSRGRENSRTLKTEADSKYEQGEYTLALELYTKAIEKQPHDRLTRPTALYGNRSSAFFMARRFSECIADCMEVIRLEPGNLKIYTRAAKAAASMGDLAGAVSHMEMIPEQHVTSSSASEKEKYISGLDLLRSAEANFGRPESNDVWQMLIAQFSESFNFRLRYAESLILQRRHMKAVETLEVVPPSFRTPKLLYTMANSLYMSGFEYFDKARVHLEDAEQLDEGCAQLLRVLNMVDEGKQKGNQYFQQKNFVAAMEHYTAAINSSEGNGQVLRILYCNRAAAYKELGKYREAIDDCTKAIQLDPTFSKAYARRARCHQFLSDFASAMRDFRLAIKYDPCDQELPRELRSCEHSLAKEGEREKDFYYVLGVSRTATEREIKAKYRELSLRWHPDKCMSLSEEERVYAEHKFKVIVEAHTTLVDPVKRRDYDLKMERNRLSRPGGGSAFNSYSADTFRGQANRFRQGGGGFW</sequence>
<dbReference type="Pfam" id="PF00226">
    <property type="entry name" value="DnaJ"/>
    <property type="match status" value="1"/>
</dbReference>
<dbReference type="PANTHER" id="PTHR44200:SF2">
    <property type="entry name" value="CHAPERONE PROTEIN DNAJ, PUTATIVE-RELATED"/>
    <property type="match status" value="1"/>
</dbReference>
<dbReference type="Pfam" id="PF13181">
    <property type="entry name" value="TPR_8"/>
    <property type="match status" value="1"/>
</dbReference>
<dbReference type="SUPFAM" id="SSF48452">
    <property type="entry name" value="TPR-like"/>
    <property type="match status" value="2"/>
</dbReference>
<dbReference type="FunFam" id="1.25.40.10:FF:000673">
    <property type="entry name" value="TPR-repeat-containing chaperone protein DNAJ"/>
    <property type="match status" value="1"/>
</dbReference>
<feature type="repeat" description="TPR" evidence="1">
    <location>
        <begin position="540"/>
        <end position="573"/>
    </location>
</feature>
<feature type="compositionally biased region" description="Polar residues" evidence="2">
    <location>
        <begin position="15"/>
        <end position="26"/>
    </location>
</feature>
<feature type="region of interest" description="Disordered" evidence="2">
    <location>
        <begin position="1"/>
        <end position="37"/>
    </location>
</feature>
<dbReference type="PANTHER" id="PTHR44200">
    <property type="entry name" value="DNAJ HOMOLOG SUBFAMILY C MEMBER 7"/>
    <property type="match status" value="1"/>
</dbReference>
<reference evidence="4" key="1">
    <citation type="journal article" date="2012" name="Proc. Natl. Acad. Sci. U.S.A.">
        <title>Antigenic diversity is generated by distinct evolutionary mechanisms in African trypanosome species.</title>
        <authorList>
            <person name="Jackson A.P."/>
            <person name="Berry A."/>
            <person name="Aslett M."/>
            <person name="Allison H.C."/>
            <person name="Burton P."/>
            <person name="Vavrova-Anderson J."/>
            <person name="Brown R."/>
            <person name="Browne H."/>
            <person name="Corton N."/>
            <person name="Hauser H."/>
            <person name="Gamble J."/>
            <person name="Gilderthorp R."/>
            <person name="Marcello L."/>
            <person name="McQuillan J."/>
            <person name="Otto T.D."/>
            <person name="Quail M.A."/>
            <person name="Sanders M.J."/>
            <person name="van Tonder A."/>
            <person name="Ginger M.L."/>
            <person name="Field M.C."/>
            <person name="Barry J.D."/>
            <person name="Hertz-Fowler C."/>
            <person name="Berriman M."/>
        </authorList>
    </citation>
    <scope>NUCLEOTIDE SEQUENCE</scope>
    <source>
        <strain evidence="4">IL3000</strain>
    </source>
</reference>
<evidence type="ECO:0000259" key="3">
    <source>
        <dbReference type="PROSITE" id="PS50076"/>
    </source>
</evidence>
<evidence type="ECO:0000313" key="4">
    <source>
        <dbReference type="EMBL" id="CCC90111.1"/>
    </source>
</evidence>
<gene>
    <name evidence="4" type="ORF">TCIL3000_4_1990</name>
</gene>
<dbReference type="EMBL" id="HE575317">
    <property type="protein sequence ID" value="CCC90111.1"/>
    <property type="molecule type" value="Genomic_DNA"/>
</dbReference>
<dbReference type="CDD" id="cd06257">
    <property type="entry name" value="DnaJ"/>
    <property type="match status" value="1"/>
</dbReference>
<evidence type="ECO:0000256" key="2">
    <source>
        <dbReference type="SAM" id="MobiDB-lite"/>
    </source>
</evidence>
<dbReference type="InterPro" id="IPR011990">
    <property type="entry name" value="TPR-like_helical_dom_sf"/>
</dbReference>
<feature type="repeat" description="TPR" evidence="1">
    <location>
        <begin position="241"/>
        <end position="274"/>
    </location>
</feature>
<feature type="compositionally biased region" description="Polar residues" evidence="2">
    <location>
        <begin position="170"/>
        <end position="193"/>
    </location>
</feature>
<dbReference type="InterPro" id="IPR019734">
    <property type="entry name" value="TPR_rpt"/>
</dbReference>
<feature type="repeat" description="TPR" evidence="1">
    <location>
        <begin position="506"/>
        <end position="539"/>
    </location>
</feature>
<evidence type="ECO:0000256" key="1">
    <source>
        <dbReference type="PROSITE-ProRule" id="PRU00339"/>
    </source>
</evidence>
<dbReference type="PRINTS" id="PR00625">
    <property type="entry name" value="JDOMAIN"/>
</dbReference>
<proteinExistence type="predicted"/>
<keyword evidence="1" id="KW-0802">TPR repeat</keyword>
<feature type="region of interest" description="Disordered" evidence="2">
    <location>
        <begin position="160"/>
        <end position="193"/>
    </location>
</feature>
<dbReference type="InterPro" id="IPR036869">
    <property type="entry name" value="J_dom_sf"/>
</dbReference>
<dbReference type="Gene3D" id="1.25.40.10">
    <property type="entry name" value="Tetratricopeptide repeat domain"/>
    <property type="match status" value="2"/>
</dbReference>